<dbReference type="GO" id="GO:0030991">
    <property type="term" value="C:intraciliary transport particle A"/>
    <property type="evidence" value="ECO:0007669"/>
    <property type="project" value="InterPro"/>
</dbReference>
<dbReference type="PANTHER" id="PTHR33724:SF1">
    <property type="entry name" value="INTRAFLAGELLAR TRANSPORT PROTEIN 43 HOMOLOG"/>
    <property type="match status" value="1"/>
</dbReference>
<dbReference type="InterPro" id="IPR029302">
    <property type="entry name" value="IFT43"/>
</dbReference>
<proteinExistence type="inferred from homology"/>
<organism evidence="3">
    <name type="scientific">Cyprinus carpio</name>
    <name type="common">Common carp</name>
    <dbReference type="NCBI Taxonomy" id="7962"/>
    <lineage>
        <taxon>Eukaryota</taxon>
        <taxon>Metazoa</taxon>
        <taxon>Chordata</taxon>
        <taxon>Craniata</taxon>
        <taxon>Vertebrata</taxon>
        <taxon>Euteleostomi</taxon>
        <taxon>Actinopterygii</taxon>
        <taxon>Neopterygii</taxon>
        <taxon>Teleostei</taxon>
        <taxon>Ostariophysi</taxon>
        <taxon>Cypriniformes</taxon>
        <taxon>Cyprinidae</taxon>
        <taxon>Cyprininae</taxon>
        <taxon>Cyprinus</taxon>
    </lineage>
</organism>
<dbReference type="GO" id="GO:0035721">
    <property type="term" value="P:intraciliary retrograde transport"/>
    <property type="evidence" value="ECO:0007669"/>
    <property type="project" value="TreeGrafter"/>
</dbReference>
<name>A0A9Q9Z1U2_CYPCA</name>
<dbReference type="OrthoDB" id="206950at2759"/>
<accession>A0A9Q9Z1U2</accession>
<reference evidence="3" key="1">
    <citation type="submission" date="2025-08" db="UniProtKB">
        <authorList>
            <consortium name="RefSeq"/>
        </authorList>
    </citation>
    <scope>IDENTIFICATION</scope>
    <source>
        <tissue evidence="3">Muscle</tissue>
    </source>
</reference>
<dbReference type="KEGG" id="ccar:122148217"/>
<evidence type="ECO:0000256" key="2">
    <source>
        <dbReference type="ARBA" id="ARBA00022794"/>
    </source>
</evidence>
<comment type="similarity">
    <text evidence="1">Belongs to the IFT43 family.</text>
</comment>
<dbReference type="GeneID" id="122148217"/>
<gene>
    <name evidence="3" type="primary">LOC122148217</name>
</gene>
<dbReference type="Pfam" id="PF15305">
    <property type="entry name" value="IFT43"/>
    <property type="match status" value="1"/>
</dbReference>
<dbReference type="PANTHER" id="PTHR33724">
    <property type="entry name" value="INTRAFLAGELLAR TRANSPORT PROTEIN 43 HOMOLOG"/>
    <property type="match status" value="1"/>
</dbReference>
<keyword evidence="2" id="KW-0970">Cilium biogenesis/degradation</keyword>
<dbReference type="GO" id="GO:0005929">
    <property type="term" value="C:cilium"/>
    <property type="evidence" value="ECO:0007669"/>
    <property type="project" value="TreeGrafter"/>
</dbReference>
<sequence>MTYRELDNDLMKYSAFQTLDGEIDLKLLTKVLVPEQEVREETPRSHLNSRRIGIKESGKISLHFLWLGDGFTPQD</sequence>
<dbReference type="RefSeq" id="XP_042630452.1">
    <property type="nucleotide sequence ID" value="XM_042774518.1"/>
</dbReference>
<dbReference type="Proteomes" id="UP001155660">
    <property type="component" value="Chromosome A17"/>
</dbReference>
<evidence type="ECO:0000256" key="1">
    <source>
        <dbReference type="ARBA" id="ARBA00007563"/>
    </source>
</evidence>
<dbReference type="AlphaFoldDB" id="A0A9Q9Z1U2"/>
<evidence type="ECO:0000313" key="3">
    <source>
        <dbReference type="RefSeq" id="XP_042630452.1"/>
    </source>
</evidence>
<protein>
    <submittedName>
        <fullName evidence="3">Intraflagellar transport protein 43 homolog A-like</fullName>
    </submittedName>
</protein>